<reference evidence="4 5" key="1">
    <citation type="submission" date="2014-02" db="EMBL/GenBank/DDBJ databases">
        <title>Plasmidome dynamics in the species complex Clostridium novyi sensu lato converts strains of independent lineages into distinctly different pathogens.</title>
        <authorList>
            <person name="Skarin H."/>
            <person name="Segerman B."/>
        </authorList>
    </citation>
    <scope>NUCLEOTIDE SEQUENCE [LARGE SCALE GENOMIC DNA]</scope>
    <source>
        <strain evidence="4 5">ATCC 27606</strain>
    </source>
</reference>
<dbReference type="Proteomes" id="UP000027770">
    <property type="component" value="Unassembled WGS sequence"/>
</dbReference>
<dbReference type="InterPro" id="IPR014025">
    <property type="entry name" value="Glutaredoxin_subgr"/>
</dbReference>
<dbReference type="PANTHER" id="PTHR34386:SF1">
    <property type="entry name" value="GLUTAREDOXIN-LIKE PROTEIN NRDH"/>
    <property type="match status" value="1"/>
</dbReference>
<evidence type="ECO:0000313" key="5">
    <source>
        <dbReference type="Proteomes" id="UP000027770"/>
    </source>
</evidence>
<dbReference type="InterPro" id="IPR002109">
    <property type="entry name" value="Glutaredoxin"/>
</dbReference>
<dbReference type="PANTHER" id="PTHR34386">
    <property type="entry name" value="GLUTAREDOXIN"/>
    <property type="match status" value="1"/>
</dbReference>
<dbReference type="InterPro" id="IPR051548">
    <property type="entry name" value="Grx-like_ET"/>
</dbReference>
<dbReference type="CDD" id="cd02976">
    <property type="entry name" value="NrdH"/>
    <property type="match status" value="1"/>
</dbReference>
<protein>
    <submittedName>
        <fullName evidence="4">Glutaredoxin</fullName>
    </submittedName>
</protein>
<dbReference type="NCBIfam" id="TIGR02196">
    <property type="entry name" value="GlrX_YruB"/>
    <property type="match status" value="1"/>
</dbReference>
<dbReference type="GO" id="GO:0045454">
    <property type="term" value="P:cell redox homeostasis"/>
    <property type="evidence" value="ECO:0007669"/>
    <property type="project" value="TreeGrafter"/>
</dbReference>
<organism evidence="4 5">
    <name type="scientific">Clostridium novyi B str. ATCC 27606</name>
    <dbReference type="NCBI Taxonomy" id="1443123"/>
    <lineage>
        <taxon>Bacteria</taxon>
        <taxon>Bacillati</taxon>
        <taxon>Bacillota</taxon>
        <taxon>Clostridia</taxon>
        <taxon>Eubacteriales</taxon>
        <taxon>Clostridiaceae</taxon>
        <taxon>Clostridium</taxon>
    </lineage>
</organism>
<dbReference type="RefSeq" id="WP_039222190.1">
    <property type="nucleotide sequence ID" value="NZ_JENW01000154.1"/>
</dbReference>
<evidence type="ECO:0000256" key="2">
    <source>
        <dbReference type="ARBA" id="ARBA00023284"/>
    </source>
</evidence>
<keyword evidence="2" id="KW-0676">Redox-active center</keyword>
<dbReference type="PROSITE" id="PS51354">
    <property type="entry name" value="GLUTAREDOXIN_2"/>
    <property type="match status" value="1"/>
</dbReference>
<evidence type="ECO:0000256" key="1">
    <source>
        <dbReference type="ARBA" id="ARBA00023157"/>
    </source>
</evidence>
<feature type="domain" description="Glutaredoxin" evidence="3">
    <location>
        <begin position="2"/>
        <end position="61"/>
    </location>
</feature>
<keyword evidence="5" id="KW-1185">Reference proteome</keyword>
<sequence length="75" mass="8862">MIKVYSVPNCPWCEKVKKYLNSKKVDYEYINIKDDLEAREELIELTNQTSVPVIYIDGNIVIGFEKDKLDQFLNF</sequence>
<proteinExistence type="predicted"/>
<dbReference type="SUPFAM" id="SSF52833">
    <property type="entry name" value="Thioredoxin-like"/>
    <property type="match status" value="1"/>
</dbReference>
<dbReference type="InterPro" id="IPR011767">
    <property type="entry name" value="GLR_AS"/>
</dbReference>
<dbReference type="Gene3D" id="3.40.30.10">
    <property type="entry name" value="Glutaredoxin"/>
    <property type="match status" value="1"/>
</dbReference>
<evidence type="ECO:0000313" key="4">
    <source>
        <dbReference type="EMBL" id="KEI12053.1"/>
    </source>
</evidence>
<gene>
    <name evidence="4" type="ORF">Z959_05435</name>
</gene>
<name>A0AA40M4K1_CLONO</name>
<comment type="caution">
    <text evidence="4">The sequence shown here is derived from an EMBL/GenBank/DDBJ whole genome shotgun (WGS) entry which is preliminary data.</text>
</comment>
<dbReference type="GO" id="GO:0009055">
    <property type="term" value="F:electron transfer activity"/>
    <property type="evidence" value="ECO:0007669"/>
    <property type="project" value="TreeGrafter"/>
</dbReference>
<accession>A0AA40M4K1</accession>
<evidence type="ECO:0000259" key="3">
    <source>
        <dbReference type="Pfam" id="PF00462"/>
    </source>
</evidence>
<keyword evidence="1" id="KW-1015">Disulfide bond</keyword>
<dbReference type="PRINTS" id="PR00160">
    <property type="entry name" value="GLUTAREDOXIN"/>
</dbReference>
<dbReference type="Pfam" id="PF00462">
    <property type="entry name" value="Glutaredoxin"/>
    <property type="match status" value="1"/>
</dbReference>
<dbReference type="EMBL" id="JENW01000154">
    <property type="protein sequence ID" value="KEI12053.1"/>
    <property type="molecule type" value="Genomic_DNA"/>
</dbReference>
<dbReference type="InterPro" id="IPR011911">
    <property type="entry name" value="GlrX_YruB"/>
</dbReference>
<dbReference type="InterPro" id="IPR036249">
    <property type="entry name" value="Thioredoxin-like_sf"/>
</dbReference>
<dbReference type="PROSITE" id="PS00195">
    <property type="entry name" value="GLUTAREDOXIN_1"/>
    <property type="match status" value="1"/>
</dbReference>
<dbReference type="AlphaFoldDB" id="A0AA40M4K1"/>